<protein>
    <submittedName>
        <fullName evidence="4">Predicted protein</fullName>
    </submittedName>
</protein>
<dbReference type="GO" id="GO:0017108">
    <property type="term" value="F:5'-flap endonuclease activity"/>
    <property type="evidence" value="ECO:0007669"/>
    <property type="project" value="InterPro"/>
</dbReference>
<evidence type="ECO:0000256" key="2">
    <source>
        <dbReference type="ARBA" id="ARBA00022801"/>
    </source>
</evidence>
<evidence type="ECO:0000259" key="3">
    <source>
        <dbReference type="SMART" id="SM00475"/>
    </source>
</evidence>
<dbReference type="PANTHER" id="PTHR42646:SF2">
    <property type="entry name" value="5'-3' EXONUCLEASE FAMILY PROTEIN"/>
    <property type="match status" value="1"/>
</dbReference>
<organismHost>
    <name type="scientific">Prochlorococcus</name>
    <dbReference type="NCBI Taxonomy" id="1218"/>
</organismHost>
<keyword evidence="1" id="KW-0540">Nuclease</keyword>
<evidence type="ECO:0000313" key="4">
    <source>
        <dbReference type="EMBL" id="ACY76222.1"/>
    </source>
</evidence>
<dbReference type="SUPFAM" id="SSF47807">
    <property type="entry name" value="5' to 3' exonuclease, C-terminal subdomain"/>
    <property type="match status" value="1"/>
</dbReference>
<gene>
    <name evidence="4" type="ORF">PCPG_00018</name>
</gene>
<dbReference type="InterPro" id="IPR029060">
    <property type="entry name" value="PIN-like_dom_sf"/>
</dbReference>
<accession>D1LWG3</accession>
<dbReference type="Gene3D" id="1.10.150.20">
    <property type="entry name" value="5' to 3' exonuclease, C-terminal subdomain"/>
    <property type="match status" value="1"/>
</dbReference>
<dbReference type="PANTHER" id="PTHR42646">
    <property type="entry name" value="FLAP ENDONUCLEASE XNI"/>
    <property type="match status" value="1"/>
</dbReference>
<dbReference type="EMBL" id="GU071093">
    <property type="protein sequence ID" value="ACY76222.1"/>
    <property type="molecule type" value="Genomic_DNA"/>
</dbReference>
<organism evidence="4 5">
    <name type="scientific">Prochlorococcus phage P-SSP7</name>
    <dbReference type="NCBI Taxonomy" id="268748"/>
    <lineage>
        <taxon>Viruses</taxon>
        <taxon>Duplodnaviria</taxon>
        <taxon>Heunggongvirae</taxon>
        <taxon>Uroviricota</taxon>
        <taxon>Caudoviricetes</taxon>
        <taxon>Autographivirales</taxon>
        <taxon>Sechaudvirinae</taxon>
        <taxon>Tiamatvirus</taxon>
    </lineage>
</organism>
<dbReference type="Proteomes" id="UP000258925">
    <property type="component" value="Segment"/>
</dbReference>
<dbReference type="SUPFAM" id="SSF88723">
    <property type="entry name" value="PIN domain-like"/>
    <property type="match status" value="1"/>
</dbReference>
<keyword evidence="2" id="KW-0378">Hydrolase</keyword>
<evidence type="ECO:0000256" key="1">
    <source>
        <dbReference type="ARBA" id="ARBA00022722"/>
    </source>
</evidence>
<dbReference type="InterPro" id="IPR002421">
    <property type="entry name" value="5-3_exonuclease"/>
</dbReference>
<sequence>MKLLIDCDYIVYKCCASAETEIDFGEDVILVTSLFSEAYKCVERELQKVKDVFPFYEDIILFFTSPNNFRKKILPEYKGHRNRKKPCGYKRVIQELKKNYKVILRDTLEADDAMGIYATKHTGNVIVSPDKDMRQIAGKLYDFNETVDITPDEGARWHLIQTMAGDNTDGYSGVPGIGVKRAEQIFKLKGYTWKAVVETFEEKGMTEEDALMNARLARILTSTDYDHEKKEPILWTASADYKVDNRTRFQTETVGDPVI</sequence>
<dbReference type="Pfam" id="PF02739">
    <property type="entry name" value="5_3_exonuc_N"/>
    <property type="match status" value="1"/>
</dbReference>
<evidence type="ECO:0000313" key="5">
    <source>
        <dbReference type="Proteomes" id="UP000258925"/>
    </source>
</evidence>
<reference evidence="4 5" key="1">
    <citation type="submission" date="2009-10" db="EMBL/GenBank/DDBJ databases">
        <title>The Genome Sequence of Prochlorococcus phage P-SSP7.</title>
        <authorList>
            <consortium name="The Broad Institute Genome Sequencing Platform"/>
            <person name="Henn M.R."/>
            <person name="Sullivan M.S."/>
            <person name="Osburne M.S."/>
            <person name="Levin J."/>
            <person name="Malboeuf C."/>
            <person name="Casali M."/>
            <person name="Russ C."/>
            <person name="Lennon N."/>
            <person name="Chapman S.B."/>
            <person name="Erlich R."/>
            <person name="Young S.K."/>
            <person name="Koehrsen M."/>
            <person name="Yandava C."/>
            <person name="Zeng Q."/>
            <person name="Alvarado L."/>
            <person name="Anderson S."/>
            <person name="Berlin A."/>
            <person name="Borenstein D."/>
            <person name="Chen Z."/>
            <person name="Engels R."/>
            <person name="Freedman E."/>
            <person name="Gellesch M."/>
            <person name="Goldberg J."/>
            <person name="Green L."/>
            <person name="Griggs A."/>
            <person name="Gujja S."/>
            <person name="Heilman E.R."/>
            <person name="Heiman D."/>
            <person name="Hepburn T."/>
            <person name="Howarth C."/>
            <person name="Jen D."/>
            <person name="Larson L."/>
            <person name="Lewis B."/>
            <person name="Mehta T."/>
            <person name="Park D."/>
            <person name="Pearson M."/>
            <person name="Richards J."/>
            <person name="Rizzolo K."/>
            <person name="Roberts A."/>
            <person name="Ryan E."/>
            <person name="Saif S."/>
            <person name="Shea T."/>
            <person name="Shenoy N."/>
            <person name="Sisk P."/>
            <person name="Stolte C."/>
            <person name="Sykes S."/>
            <person name="Walk T."/>
            <person name="White J."/>
            <person name="Yu Q."/>
            <person name="Coleman M.L."/>
            <person name="Huang K.H."/>
            <person name="Weigele P.R."/>
            <person name="DeFrancesco A.S."/>
            <person name="Kern S.E."/>
            <person name="Thompson L.R."/>
            <person name="Fu R."/>
            <person name="Hombeck B."/>
            <person name="Chisholm S.W."/>
            <person name="Haas B."/>
            <person name="Nusbaum C."/>
            <person name="Birren B."/>
        </authorList>
    </citation>
    <scope>NUCLEOTIDE SEQUENCE [LARGE SCALE GENOMIC DNA]</scope>
    <source>
        <strain evidence="4 5">P-SSP7</strain>
    </source>
</reference>
<dbReference type="GO" id="GO:0008409">
    <property type="term" value="F:5'-3' exonuclease activity"/>
    <property type="evidence" value="ECO:0007669"/>
    <property type="project" value="InterPro"/>
</dbReference>
<name>D1LWG3_BPPRP</name>
<dbReference type="SMART" id="SM00475">
    <property type="entry name" value="53EXOc"/>
    <property type="match status" value="1"/>
</dbReference>
<dbReference type="KEGG" id="vg:3294731"/>
<dbReference type="Gene3D" id="3.40.50.1010">
    <property type="entry name" value="5'-nuclease"/>
    <property type="match status" value="1"/>
</dbReference>
<dbReference type="GO" id="GO:0003677">
    <property type="term" value="F:DNA binding"/>
    <property type="evidence" value="ECO:0007669"/>
    <property type="project" value="InterPro"/>
</dbReference>
<dbReference type="InterPro" id="IPR036279">
    <property type="entry name" value="5-3_exonuclease_C_sf"/>
</dbReference>
<proteinExistence type="predicted"/>
<dbReference type="InterPro" id="IPR038969">
    <property type="entry name" value="FEN"/>
</dbReference>
<dbReference type="GO" id="GO:0033567">
    <property type="term" value="P:DNA replication, Okazaki fragment processing"/>
    <property type="evidence" value="ECO:0007669"/>
    <property type="project" value="InterPro"/>
</dbReference>
<feature type="domain" description="5'-3' exonuclease" evidence="3">
    <location>
        <begin position="1"/>
        <end position="232"/>
    </location>
</feature>
<dbReference type="InterPro" id="IPR020046">
    <property type="entry name" value="5-3_exonucl_a-hlix_arch_N"/>
</dbReference>